<evidence type="ECO:0000313" key="10">
    <source>
        <dbReference type="RefSeq" id="XP_020643033.2"/>
    </source>
</evidence>
<dbReference type="CDD" id="cd15540">
    <property type="entry name" value="PHD2_AIRE"/>
    <property type="match status" value="1"/>
</dbReference>
<dbReference type="RefSeq" id="XP_020643033.2">
    <property type="nucleotide sequence ID" value="XM_020787374.2"/>
</dbReference>
<dbReference type="PROSITE" id="PS51414">
    <property type="entry name" value="HSR"/>
    <property type="match status" value="1"/>
</dbReference>
<feature type="domain" description="HSR" evidence="8">
    <location>
        <begin position="2"/>
        <end position="120"/>
    </location>
</feature>
<evidence type="ECO:0000256" key="3">
    <source>
        <dbReference type="ARBA" id="ARBA00022833"/>
    </source>
</evidence>
<dbReference type="GO" id="GO:0005737">
    <property type="term" value="C:cytoplasm"/>
    <property type="evidence" value="ECO:0007669"/>
    <property type="project" value="InterPro"/>
</dbReference>
<dbReference type="PRINTS" id="PR01711">
    <property type="entry name" value="AIREGULATOR"/>
</dbReference>
<keyword evidence="4" id="KW-0238">DNA-binding</keyword>
<proteinExistence type="predicted"/>
<dbReference type="CTD" id="326"/>
<keyword evidence="3" id="KW-0862">Zinc</keyword>
<dbReference type="KEGG" id="pvt:110075811"/>
<keyword evidence="1" id="KW-0479">Metal-binding</keyword>
<evidence type="ECO:0000259" key="7">
    <source>
        <dbReference type="PROSITE" id="PS50016"/>
    </source>
</evidence>
<feature type="region of interest" description="Disordered" evidence="6">
    <location>
        <begin position="138"/>
        <end position="171"/>
    </location>
</feature>
<feature type="domain" description="PHD-type" evidence="7">
    <location>
        <begin position="266"/>
        <end position="313"/>
    </location>
</feature>
<dbReference type="InterPro" id="IPR008087">
    <property type="entry name" value="AIRE"/>
</dbReference>
<evidence type="ECO:0000256" key="2">
    <source>
        <dbReference type="ARBA" id="ARBA00022771"/>
    </source>
</evidence>
<dbReference type="SUPFAM" id="SSF57903">
    <property type="entry name" value="FYVE/PHD zinc finger"/>
    <property type="match status" value="2"/>
</dbReference>
<dbReference type="InterPro" id="IPR019786">
    <property type="entry name" value="Zinc_finger_PHD-type_CS"/>
</dbReference>
<keyword evidence="9" id="KW-1185">Reference proteome</keyword>
<dbReference type="GO" id="GO:0005634">
    <property type="term" value="C:nucleus"/>
    <property type="evidence" value="ECO:0007669"/>
    <property type="project" value="InterPro"/>
</dbReference>
<feature type="compositionally biased region" description="Polar residues" evidence="6">
    <location>
        <begin position="324"/>
        <end position="333"/>
    </location>
</feature>
<dbReference type="InterPro" id="IPR001965">
    <property type="entry name" value="Znf_PHD"/>
</dbReference>
<dbReference type="PANTHER" id="PTHR46386:SF11">
    <property type="entry name" value="AUTOIMMUNE REGULATOR"/>
    <property type="match status" value="1"/>
</dbReference>
<keyword evidence="2 5" id="KW-0863">Zinc-finger</keyword>
<evidence type="ECO:0000256" key="4">
    <source>
        <dbReference type="ARBA" id="ARBA00023125"/>
    </source>
</evidence>
<dbReference type="PROSITE" id="PS50016">
    <property type="entry name" value="ZF_PHD_2"/>
    <property type="match status" value="1"/>
</dbReference>
<reference evidence="10" key="1">
    <citation type="submission" date="2025-08" db="UniProtKB">
        <authorList>
            <consortium name="RefSeq"/>
        </authorList>
    </citation>
    <scope>IDENTIFICATION</scope>
</reference>
<dbReference type="AlphaFoldDB" id="A0A6J0T6Q0"/>
<dbReference type="InterPro" id="IPR011011">
    <property type="entry name" value="Znf_FYVE_PHD"/>
</dbReference>
<feature type="region of interest" description="Disordered" evidence="6">
    <location>
        <begin position="309"/>
        <end position="333"/>
    </location>
</feature>
<protein>
    <submittedName>
        <fullName evidence="10">Autoimmune regulator</fullName>
    </submittedName>
</protein>
<name>A0A6J0T6Q0_9SAUR</name>
<dbReference type="OrthoDB" id="787137at2759"/>
<gene>
    <name evidence="10" type="primary">AIRE</name>
</gene>
<dbReference type="InterPro" id="IPR042580">
    <property type="entry name" value="AIRE_PHD2"/>
</dbReference>
<feature type="region of interest" description="Disordered" evidence="6">
    <location>
        <begin position="217"/>
        <end position="243"/>
    </location>
</feature>
<evidence type="ECO:0000256" key="6">
    <source>
        <dbReference type="SAM" id="MobiDB-lite"/>
    </source>
</evidence>
<dbReference type="PROSITE" id="PS01359">
    <property type="entry name" value="ZF_PHD_1"/>
    <property type="match status" value="2"/>
</dbReference>
<dbReference type="InterPro" id="IPR019787">
    <property type="entry name" value="Znf_PHD-finger"/>
</dbReference>
<evidence type="ECO:0000313" key="9">
    <source>
        <dbReference type="Proteomes" id="UP001652642"/>
    </source>
</evidence>
<organism evidence="9 10">
    <name type="scientific">Pogona vitticeps</name>
    <name type="common">central bearded dragon</name>
    <dbReference type="NCBI Taxonomy" id="103695"/>
    <lineage>
        <taxon>Eukaryota</taxon>
        <taxon>Metazoa</taxon>
        <taxon>Chordata</taxon>
        <taxon>Craniata</taxon>
        <taxon>Vertebrata</taxon>
        <taxon>Euteleostomi</taxon>
        <taxon>Lepidosauria</taxon>
        <taxon>Squamata</taxon>
        <taxon>Bifurcata</taxon>
        <taxon>Unidentata</taxon>
        <taxon>Episquamata</taxon>
        <taxon>Toxicofera</taxon>
        <taxon>Iguania</taxon>
        <taxon>Acrodonta</taxon>
        <taxon>Agamidae</taxon>
        <taxon>Amphibolurinae</taxon>
        <taxon>Pogona</taxon>
    </lineage>
</organism>
<dbReference type="GO" id="GO:0003677">
    <property type="term" value="F:DNA binding"/>
    <property type="evidence" value="ECO:0007669"/>
    <property type="project" value="UniProtKB-KW"/>
</dbReference>
<dbReference type="Proteomes" id="UP001652642">
    <property type="component" value="Chromosome 3"/>
</dbReference>
<dbReference type="GeneID" id="110075811"/>
<dbReference type="SMART" id="SM00249">
    <property type="entry name" value="PHD"/>
    <property type="match status" value="2"/>
</dbReference>
<dbReference type="InterPro" id="IPR004865">
    <property type="entry name" value="HSR_dom"/>
</dbReference>
<dbReference type="Pfam" id="PF03172">
    <property type="entry name" value="HSR"/>
    <property type="match status" value="1"/>
</dbReference>
<dbReference type="GO" id="GO:0045182">
    <property type="term" value="F:translation regulator activity"/>
    <property type="evidence" value="ECO:0007669"/>
    <property type="project" value="InterPro"/>
</dbReference>
<evidence type="ECO:0000256" key="5">
    <source>
        <dbReference type="PROSITE-ProRule" id="PRU00146"/>
    </source>
</evidence>
<dbReference type="InterPro" id="IPR043563">
    <property type="entry name" value="Sp110/Sp140/Sp140L-like"/>
</dbReference>
<dbReference type="Pfam" id="PF00628">
    <property type="entry name" value="PHD"/>
    <property type="match status" value="1"/>
</dbReference>
<dbReference type="InterPro" id="IPR013083">
    <property type="entry name" value="Znf_RING/FYVE/PHD"/>
</dbReference>
<accession>A0A6J0T6Q0</accession>
<dbReference type="InParanoid" id="A0A6J0T6Q0"/>
<sequence>MLNIAVCPRMISSDKLLGEGDLRKLLKLYRTEISMAVDDVFPLLHGLADYDVVTEEMFKDTLCLTEKEGCHKAFHAMLTWLLNQDLPAIQDFWRVLFKNYNMERYSKLQCIRNSFPKDMDLSRHRRAKKFPSSCKTLTPYKPQGKRKAAEEKELPHISQSSSKGDSHLGYLPKPKTVKKSENVEIQHFLVSNDDIKKYIKVGGELYTSSKLKEPEEKNKACEMKTSTKVRESQVPEYNGHQQANLQEGRCTTSLHTGDLALQQKNDDECAVCRDGGELICCDGCPRAFHLACLVPPLTEIPSGTWRCGSCSPGKAKQDKRNEEQSNTEPLSQAQGAVYIQRTTEDGRRVLIKEPVCTSFRQPLPSLSPVPLAIPAATQSMGMEKQQKRTDGDKCGVCQKGGDMIYCNKCFRAFHWLCHFPAHTDQISGILMCKSCSGNPVTVSLEGTPNLNAPALRTVKVMEDSTGTEPILNKDALDSLLGENSFDGILHWAFQSMSRPLSDNQGLLS</sequence>
<dbReference type="GO" id="GO:0006959">
    <property type="term" value="P:humoral immune response"/>
    <property type="evidence" value="ECO:0007669"/>
    <property type="project" value="InterPro"/>
</dbReference>
<dbReference type="PANTHER" id="PTHR46386">
    <property type="entry name" value="NUCLEAR BODY PROTEIN SP140"/>
    <property type="match status" value="1"/>
</dbReference>
<dbReference type="CDD" id="cd15539">
    <property type="entry name" value="PHD1_AIRE"/>
    <property type="match status" value="1"/>
</dbReference>
<dbReference type="GO" id="GO:0000981">
    <property type="term" value="F:DNA-binding transcription factor activity, RNA polymerase II-specific"/>
    <property type="evidence" value="ECO:0007669"/>
    <property type="project" value="TreeGrafter"/>
</dbReference>
<evidence type="ECO:0000256" key="1">
    <source>
        <dbReference type="ARBA" id="ARBA00022723"/>
    </source>
</evidence>
<dbReference type="Gene3D" id="3.30.40.10">
    <property type="entry name" value="Zinc/RING finger domain, C3HC4 (zinc finger)"/>
    <property type="match status" value="2"/>
</dbReference>
<evidence type="ECO:0000259" key="8">
    <source>
        <dbReference type="PROSITE" id="PS51414"/>
    </source>
</evidence>
<dbReference type="GO" id="GO:0008270">
    <property type="term" value="F:zinc ion binding"/>
    <property type="evidence" value="ECO:0007669"/>
    <property type="project" value="UniProtKB-KW"/>
</dbReference>